<keyword evidence="3" id="KW-0443">Lipid metabolism</keyword>
<dbReference type="PANTHER" id="PTHR24185">
    <property type="entry name" value="CALCIUM-INDEPENDENT PHOSPHOLIPASE A2-GAMMA"/>
    <property type="match status" value="1"/>
</dbReference>
<accession>A0ABP0B0Q2</accession>
<sequence>MADRPVCLLALDGGGIRGLSELIILEEIMARIKYNLNMDEDPIPADFFDMIGGTSTGGYVLCYGPFF</sequence>
<dbReference type="InterPro" id="IPR016035">
    <property type="entry name" value="Acyl_Trfase/lysoPLipase"/>
</dbReference>
<feature type="domain" description="PNPLA" evidence="5">
    <location>
        <begin position="9"/>
        <end position="67"/>
    </location>
</feature>
<evidence type="ECO:0000256" key="2">
    <source>
        <dbReference type="ARBA" id="ARBA00022963"/>
    </source>
</evidence>
<dbReference type="EMBL" id="CAWUHD010000010">
    <property type="protein sequence ID" value="CAK7212886.1"/>
    <property type="molecule type" value="Genomic_DNA"/>
</dbReference>
<protein>
    <recommendedName>
        <fullName evidence="5">PNPLA domain-containing protein</fullName>
    </recommendedName>
</protein>
<dbReference type="InterPro" id="IPR002641">
    <property type="entry name" value="PNPLA_dom"/>
</dbReference>
<keyword evidence="7" id="KW-1185">Reference proteome</keyword>
<reference evidence="6 7" key="1">
    <citation type="submission" date="2024-01" db="EMBL/GenBank/DDBJ databases">
        <authorList>
            <person name="Allen C."/>
            <person name="Tagirdzhanova G."/>
        </authorList>
    </citation>
    <scope>NUCLEOTIDE SEQUENCE [LARGE SCALE GENOMIC DNA]</scope>
</reference>
<dbReference type="PANTHER" id="PTHR24185:SF1">
    <property type="entry name" value="CALCIUM-INDEPENDENT PHOSPHOLIPASE A2-GAMMA"/>
    <property type="match status" value="1"/>
</dbReference>
<evidence type="ECO:0000256" key="1">
    <source>
        <dbReference type="ARBA" id="ARBA00022801"/>
    </source>
</evidence>
<evidence type="ECO:0000256" key="4">
    <source>
        <dbReference type="PROSITE-ProRule" id="PRU01161"/>
    </source>
</evidence>
<dbReference type="SUPFAM" id="SSF52151">
    <property type="entry name" value="FabD/lysophospholipase-like"/>
    <property type="match status" value="1"/>
</dbReference>
<feature type="short sequence motif" description="GXGXXG" evidence="4">
    <location>
        <begin position="13"/>
        <end position="18"/>
    </location>
</feature>
<feature type="short sequence motif" description="GXSXG" evidence="4">
    <location>
        <begin position="53"/>
        <end position="57"/>
    </location>
</feature>
<evidence type="ECO:0000313" key="7">
    <source>
        <dbReference type="Proteomes" id="UP001642482"/>
    </source>
</evidence>
<keyword evidence="2" id="KW-0442">Lipid degradation</keyword>
<gene>
    <name evidence="6" type="ORF">SEUCBS140593_001659</name>
</gene>
<evidence type="ECO:0000313" key="6">
    <source>
        <dbReference type="EMBL" id="CAK7212886.1"/>
    </source>
</evidence>
<evidence type="ECO:0000259" key="5">
    <source>
        <dbReference type="PROSITE" id="PS51635"/>
    </source>
</evidence>
<organism evidence="6 7">
    <name type="scientific">Sporothrix eucalyptigena</name>
    <dbReference type="NCBI Taxonomy" id="1812306"/>
    <lineage>
        <taxon>Eukaryota</taxon>
        <taxon>Fungi</taxon>
        <taxon>Dikarya</taxon>
        <taxon>Ascomycota</taxon>
        <taxon>Pezizomycotina</taxon>
        <taxon>Sordariomycetes</taxon>
        <taxon>Sordariomycetidae</taxon>
        <taxon>Ophiostomatales</taxon>
        <taxon>Ophiostomataceae</taxon>
        <taxon>Sporothrix</taxon>
    </lineage>
</organism>
<name>A0ABP0B0Q2_9PEZI</name>
<comment type="caution">
    <text evidence="4">Lacks conserved residue(s) required for the propagation of feature annotation.</text>
</comment>
<dbReference type="PROSITE" id="PS51635">
    <property type="entry name" value="PNPLA"/>
    <property type="match status" value="1"/>
</dbReference>
<dbReference type="Proteomes" id="UP001642482">
    <property type="component" value="Unassembled WGS sequence"/>
</dbReference>
<proteinExistence type="predicted"/>
<comment type="caution">
    <text evidence="6">The sequence shown here is derived from an EMBL/GenBank/DDBJ whole genome shotgun (WGS) entry which is preliminary data.</text>
</comment>
<dbReference type="Pfam" id="PF01734">
    <property type="entry name" value="Patatin"/>
    <property type="match status" value="1"/>
</dbReference>
<evidence type="ECO:0000256" key="3">
    <source>
        <dbReference type="ARBA" id="ARBA00023098"/>
    </source>
</evidence>
<keyword evidence="1" id="KW-0378">Hydrolase</keyword>
<dbReference type="Gene3D" id="3.40.1090.10">
    <property type="entry name" value="Cytosolic phospholipase A2 catalytic domain"/>
    <property type="match status" value="1"/>
</dbReference>